<sequence>MSINEIAKHLNVSKSTVSLVINGKAEQGRISQALAERILTYVQEIGYKPNVFAKSLATGRSHTIGLIVENISDSFYGPIALHIEKYLRKIGYHVFYSSTLGSIELGNTIVETMLDKKVEGLIVCPTNQMETSLEAIQKQQIPLVIFDRKAGDMATNYVGTDNYGGSLLAVDHLLENGFQQIGLVTNDSTQSQMIDRLNAYTDKLSQEGFHATILRLDFQADALEKAEQIKVFLRENPQLDALYFTTNYLCIAGLKAIQALNREGSYAIISFDDHELFELLQPAISCVEQPVAQIAQEAINLLFKQKKSPDLPLQQVIIPSKLIKRKSTC</sequence>
<dbReference type="CDD" id="cd01392">
    <property type="entry name" value="HTH_LacI"/>
    <property type="match status" value="1"/>
</dbReference>
<dbReference type="Gene3D" id="1.10.260.40">
    <property type="entry name" value="lambda repressor-like DNA-binding domains"/>
    <property type="match status" value="1"/>
</dbReference>
<evidence type="ECO:0000256" key="3">
    <source>
        <dbReference type="ARBA" id="ARBA00023163"/>
    </source>
</evidence>
<keyword evidence="1" id="KW-0805">Transcription regulation</keyword>
<proteinExistence type="predicted"/>
<dbReference type="PANTHER" id="PTHR30146:SF109">
    <property type="entry name" value="HTH-TYPE TRANSCRIPTIONAL REGULATOR GALS"/>
    <property type="match status" value="1"/>
</dbReference>
<evidence type="ECO:0000256" key="1">
    <source>
        <dbReference type="ARBA" id="ARBA00023015"/>
    </source>
</evidence>
<dbReference type="GO" id="GO:0003700">
    <property type="term" value="F:DNA-binding transcription factor activity"/>
    <property type="evidence" value="ECO:0007669"/>
    <property type="project" value="TreeGrafter"/>
</dbReference>
<dbReference type="Pfam" id="PF00356">
    <property type="entry name" value="LacI"/>
    <property type="match status" value="1"/>
</dbReference>
<dbReference type="SUPFAM" id="SSF47413">
    <property type="entry name" value="lambda repressor-like DNA-binding domains"/>
    <property type="match status" value="1"/>
</dbReference>
<keyword evidence="2 5" id="KW-0238">DNA-binding</keyword>
<gene>
    <name evidence="5" type="ORF">J5U18_09015</name>
</gene>
<dbReference type="InterPro" id="IPR010982">
    <property type="entry name" value="Lambda_DNA-bd_dom_sf"/>
</dbReference>
<evidence type="ECO:0000259" key="4">
    <source>
        <dbReference type="PROSITE" id="PS50932"/>
    </source>
</evidence>
<feature type="domain" description="HTH lacI-type" evidence="4">
    <location>
        <begin position="1"/>
        <end position="58"/>
    </location>
</feature>
<dbReference type="GO" id="GO:0000976">
    <property type="term" value="F:transcription cis-regulatory region binding"/>
    <property type="evidence" value="ECO:0007669"/>
    <property type="project" value="TreeGrafter"/>
</dbReference>
<dbReference type="AlphaFoldDB" id="A0A8T4H9C1"/>
<dbReference type="PROSITE" id="PS50932">
    <property type="entry name" value="HTH_LACI_2"/>
    <property type="match status" value="1"/>
</dbReference>
<name>A0A8T4H9C1_9SPHI</name>
<dbReference type="Pfam" id="PF13377">
    <property type="entry name" value="Peripla_BP_3"/>
    <property type="match status" value="1"/>
</dbReference>
<evidence type="ECO:0000256" key="2">
    <source>
        <dbReference type="ARBA" id="ARBA00023125"/>
    </source>
</evidence>
<reference evidence="5" key="1">
    <citation type="submission" date="2021-03" db="EMBL/GenBank/DDBJ databases">
        <authorList>
            <person name="Lu T."/>
            <person name="Wang Q."/>
            <person name="Han X."/>
        </authorList>
    </citation>
    <scope>NUCLEOTIDE SEQUENCE</scope>
    <source>
        <strain evidence="5">WQ 2009</strain>
    </source>
</reference>
<dbReference type="PANTHER" id="PTHR30146">
    <property type="entry name" value="LACI-RELATED TRANSCRIPTIONAL REPRESSOR"/>
    <property type="match status" value="1"/>
</dbReference>
<dbReference type="InterPro" id="IPR028082">
    <property type="entry name" value="Peripla_BP_I"/>
</dbReference>
<dbReference type="Proteomes" id="UP000679691">
    <property type="component" value="Unassembled WGS sequence"/>
</dbReference>
<organism evidence="5 6">
    <name type="scientific">Rhinopithecimicrobium faecis</name>
    <dbReference type="NCBI Taxonomy" id="2820698"/>
    <lineage>
        <taxon>Bacteria</taxon>
        <taxon>Pseudomonadati</taxon>
        <taxon>Bacteroidota</taxon>
        <taxon>Sphingobacteriia</taxon>
        <taxon>Sphingobacteriales</taxon>
        <taxon>Sphingobacteriaceae</taxon>
        <taxon>Rhinopithecimicrobium</taxon>
    </lineage>
</organism>
<protein>
    <submittedName>
        <fullName evidence="5">LacI family DNA-binding transcriptional regulator</fullName>
    </submittedName>
</protein>
<evidence type="ECO:0000313" key="6">
    <source>
        <dbReference type="Proteomes" id="UP000679691"/>
    </source>
</evidence>
<evidence type="ECO:0000313" key="5">
    <source>
        <dbReference type="EMBL" id="MBP3943700.1"/>
    </source>
</evidence>
<dbReference type="SUPFAM" id="SSF53822">
    <property type="entry name" value="Periplasmic binding protein-like I"/>
    <property type="match status" value="1"/>
</dbReference>
<accession>A0A8T4H9C1</accession>
<dbReference type="InterPro" id="IPR000843">
    <property type="entry name" value="HTH_LacI"/>
</dbReference>
<dbReference type="RefSeq" id="WP_353547201.1">
    <property type="nucleotide sequence ID" value="NZ_JAGKSB010000009.1"/>
</dbReference>
<dbReference type="InterPro" id="IPR046335">
    <property type="entry name" value="LacI/GalR-like_sensor"/>
</dbReference>
<comment type="caution">
    <text evidence="5">The sequence shown here is derived from an EMBL/GenBank/DDBJ whole genome shotgun (WGS) entry which is preliminary data.</text>
</comment>
<keyword evidence="3" id="KW-0804">Transcription</keyword>
<dbReference type="EMBL" id="JAGKSB010000009">
    <property type="protein sequence ID" value="MBP3943700.1"/>
    <property type="molecule type" value="Genomic_DNA"/>
</dbReference>
<keyword evidence="6" id="KW-1185">Reference proteome</keyword>
<dbReference type="Gene3D" id="3.40.50.2300">
    <property type="match status" value="2"/>
</dbReference>
<dbReference type="SMART" id="SM00354">
    <property type="entry name" value="HTH_LACI"/>
    <property type="match status" value="1"/>
</dbReference>